<dbReference type="Proteomes" id="UP000018922">
    <property type="component" value="Chromosome I"/>
</dbReference>
<organism evidence="2 3">
    <name type="scientific">Magnetospirillum gryphiswaldense (strain DSM 6361 / JCM 21280 / NBRC 15271 / MSR-1)</name>
    <dbReference type="NCBI Taxonomy" id="431944"/>
    <lineage>
        <taxon>Bacteria</taxon>
        <taxon>Pseudomonadati</taxon>
        <taxon>Pseudomonadota</taxon>
        <taxon>Alphaproteobacteria</taxon>
        <taxon>Rhodospirillales</taxon>
        <taxon>Rhodospirillaceae</taxon>
        <taxon>Magnetospirillum</taxon>
    </lineage>
</organism>
<dbReference type="AlphaFoldDB" id="V6F8P9"/>
<evidence type="ECO:0000313" key="3">
    <source>
        <dbReference type="Proteomes" id="UP000018922"/>
    </source>
</evidence>
<protein>
    <recommendedName>
        <fullName evidence="1">NYN domain-containing protein</fullName>
    </recommendedName>
</protein>
<dbReference type="Pfam" id="PF01936">
    <property type="entry name" value="NYN"/>
    <property type="match status" value="1"/>
</dbReference>
<sequence>MKKVCVMIDAGHLRVAAKNLNISYDNDFIEEFAHSCVLSDQEDLQRIFYYDCPMYNGDLTLPVSRKVRNYPGNDGQLRNLAARDYFAVRLGVLKFRGWRPKAELADHLPRDDDDFRPDFEQKGVDMRIGLDIAALAANRSVDRIIMVTADTDFVPALKHVRRMGLQVVAVTFPPPVSDLSLELRAHVDLSRQWRIE</sequence>
<dbReference type="CDD" id="cd18722">
    <property type="entry name" value="PIN_NicB-like"/>
    <property type="match status" value="1"/>
</dbReference>
<reference evidence="2 3" key="1">
    <citation type="journal article" date="2014" name="Genome Announc.">
        <title>Complete genome sequence of Magnetospirillum gryphiswaldense MSR-1.</title>
        <authorList>
            <person name="Wang X."/>
            <person name="Wang Q."/>
            <person name="Zhang W."/>
            <person name="Wang Y."/>
            <person name="Li L."/>
            <person name="Wen T."/>
            <person name="Zhang T."/>
            <person name="Zhang Y."/>
            <person name="Xu J."/>
            <person name="Hu J."/>
            <person name="Li S."/>
            <person name="Liu L."/>
            <person name="Liu J."/>
            <person name="Jiang W."/>
            <person name="Tian J."/>
            <person name="Li Y."/>
            <person name="Schuler D."/>
            <person name="Wang L."/>
            <person name="Li J."/>
        </authorList>
    </citation>
    <scope>NUCLEOTIDE SEQUENCE [LARGE SCALE GENOMIC DNA]</scope>
    <source>
        <strain evidence="3">DSM 6361 / JCM 21280 / NBRC 15271 / MSR-1</strain>
    </source>
</reference>
<accession>V6F8P9</accession>
<dbReference type="GO" id="GO:0004540">
    <property type="term" value="F:RNA nuclease activity"/>
    <property type="evidence" value="ECO:0007669"/>
    <property type="project" value="InterPro"/>
</dbReference>
<feature type="domain" description="NYN" evidence="1">
    <location>
        <begin position="119"/>
        <end position="175"/>
    </location>
</feature>
<keyword evidence="3" id="KW-1185">Reference proteome</keyword>
<evidence type="ECO:0000313" key="2">
    <source>
        <dbReference type="EMBL" id="CDL00996.1"/>
    </source>
</evidence>
<dbReference type="EMBL" id="HG794546">
    <property type="protein sequence ID" value="CDL00996.1"/>
    <property type="molecule type" value="Genomic_DNA"/>
</dbReference>
<name>V6F8P9_MAGGM</name>
<gene>
    <name evidence="2" type="ordered locus">MGMSRv2__3781</name>
</gene>
<evidence type="ECO:0000259" key="1">
    <source>
        <dbReference type="Pfam" id="PF01936"/>
    </source>
</evidence>
<dbReference type="eggNOG" id="COG1432">
    <property type="taxonomic scope" value="Bacteria"/>
</dbReference>
<dbReference type="Gene3D" id="3.40.50.1010">
    <property type="entry name" value="5'-nuclease"/>
    <property type="match status" value="1"/>
</dbReference>
<dbReference type="HOGENOM" id="CLU_085023_0_0_5"/>
<dbReference type="STRING" id="1430440.MGMSRv2__3781"/>
<dbReference type="InterPro" id="IPR021139">
    <property type="entry name" value="NYN"/>
</dbReference>
<dbReference type="KEGG" id="mgy:MGMSRv2__3781"/>
<proteinExistence type="predicted"/>